<dbReference type="EMBL" id="JAGDFM010000052">
    <property type="protein sequence ID" value="KAG7388956.1"/>
    <property type="molecule type" value="Genomic_DNA"/>
</dbReference>
<feature type="coiled-coil region" evidence="1">
    <location>
        <begin position="31"/>
        <end position="86"/>
    </location>
</feature>
<accession>A0A8T1W6R0</accession>
<dbReference type="AlphaFoldDB" id="A0A8T1W6R0"/>
<evidence type="ECO:0000313" key="2">
    <source>
        <dbReference type="EMBL" id="KAG7388956.1"/>
    </source>
</evidence>
<evidence type="ECO:0000256" key="1">
    <source>
        <dbReference type="SAM" id="Coils"/>
    </source>
</evidence>
<gene>
    <name evidence="2" type="ORF">PHYPSEUDO_011603</name>
</gene>
<proteinExistence type="predicted"/>
<comment type="caution">
    <text evidence="2">The sequence shown here is derived from an EMBL/GenBank/DDBJ whole genome shotgun (WGS) entry which is preliminary data.</text>
</comment>
<dbReference type="Proteomes" id="UP000694044">
    <property type="component" value="Unassembled WGS sequence"/>
</dbReference>
<reference evidence="2" key="1">
    <citation type="submission" date="2021-02" db="EMBL/GenBank/DDBJ databases">
        <authorList>
            <person name="Palmer J.M."/>
        </authorList>
    </citation>
    <scope>NUCLEOTIDE SEQUENCE</scope>
    <source>
        <strain evidence="2">SCRP734</strain>
    </source>
</reference>
<protein>
    <submittedName>
        <fullName evidence="2">Uncharacterized protein</fullName>
    </submittedName>
</protein>
<name>A0A8T1W6R0_9STRA</name>
<keyword evidence="3" id="KW-1185">Reference proteome</keyword>
<evidence type="ECO:0000313" key="3">
    <source>
        <dbReference type="Proteomes" id="UP000694044"/>
    </source>
</evidence>
<sequence length="216" mass="24829">MNVTEQCLEDAAQHTKLRLLPQTLQPTADEIDELLSAMAELQTEVNDIRATATANGEEFDKQHKQLNKISKQFRKQEKQFHEQRAEAIELRATCKQQQQRRTALASEIAGMMVYHERAQDALARGLLEQCQDKLLAAVKTNEDDDEDMAELIQRVRASNPYVLDLWVLDKVSEDIDTRSTRSEALEAISRDELSAVDKDNYKELFRLVFDDRKTHA</sequence>
<organism evidence="2 3">
    <name type="scientific">Phytophthora pseudosyringae</name>
    <dbReference type="NCBI Taxonomy" id="221518"/>
    <lineage>
        <taxon>Eukaryota</taxon>
        <taxon>Sar</taxon>
        <taxon>Stramenopiles</taxon>
        <taxon>Oomycota</taxon>
        <taxon>Peronosporomycetes</taxon>
        <taxon>Peronosporales</taxon>
        <taxon>Peronosporaceae</taxon>
        <taxon>Phytophthora</taxon>
    </lineage>
</organism>
<keyword evidence="1" id="KW-0175">Coiled coil</keyword>